<reference evidence="2 3" key="1">
    <citation type="submission" date="2024-09" db="EMBL/GenBank/DDBJ databases">
        <authorList>
            <person name="Sun Q."/>
            <person name="Mori K."/>
        </authorList>
    </citation>
    <scope>NUCLEOTIDE SEQUENCE [LARGE SCALE GENOMIC DNA]</scope>
    <source>
        <strain evidence="2 3">CCM 7228</strain>
    </source>
</reference>
<accession>A0ABV6GJR3</accession>
<evidence type="ECO:0000313" key="3">
    <source>
        <dbReference type="Proteomes" id="UP001589854"/>
    </source>
</evidence>
<organism evidence="2 3">
    <name type="scientific">Metabacillus herbersteinensis</name>
    <dbReference type="NCBI Taxonomy" id="283816"/>
    <lineage>
        <taxon>Bacteria</taxon>
        <taxon>Bacillati</taxon>
        <taxon>Bacillota</taxon>
        <taxon>Bacilli</taxon>
        <taxon>Bacillales</taxon>
        <taxon>Bacillaceae</taxon>
        <taxon>Metabacillus</taxon>
    </lineage>
</organism>
<dbReference type="Proteomes" id="UP001589854">
    <property type="component" value="Unassembled WGS sequence"/>
</dbReference>
<evidence type="ECO:0000313" key="2">
    <source>
        <dbReference type="EMBL" id="MFC0273931.1"/>
    </source>
</evidence>
<dbReference type="Pfam" id="PF20229">
    <property type="entry name" value="ChrB_N"/>
    <property type="match status" value="1"/>
</dbReference>
<protein>
    <submittedName>
        <fullName evidence="2">Chromate resistance protein ChrB</fullName>
    </submittedName>
</protein>
<keyword evidence="3" id="KW-1185">Reference proteome</keyword>
<sequence>MKRLWLLLLYKVPPEPTSHRVYVWRKLKRLGAVLLHDTVWCLPITGWTREQFQWLSVEIKEFGGSVMVFESELILPGQDETLIQQFLTEVNIGYTEILKESEMVVARLGLNFIWRNGCKPYSTYLAHV</sequence>
<evidence type="ECO:0000259" key="1">
    <source>
        <dbReference type="Pfam" id="PF20229"/>
    </source>
</evidence>
<name>A0ABV6GJR3_9BACI</name>
<proteinExistence type="predicted"/>
<dbReference type="EMBL" id="JBHLVO010000027">
    <property type="protein sequence ID" value="MFC0273931.1"/>
    <property type="molecule type" value="Genomic_DNA"/>
</dbReference>
<dbReference type="RefSeq" id="WP_378937698.1">
    <property type="nucleotide sequence ID" value="NZ_JBHLVO010000027.1"/>
</dbReference>
<feature type="domain" description="ChrB N-terminal" evidence="1">
    <location>
        <begin position="20"/>
        <end position="102"/>
    </location>
</feature>
<gene>
    <name evidence="2" type="ORF">ACFFIX_21335</name>
</gene>
<dbReference type="InterPro" id="IPR046858">
    <property type="entry name" value="ChrB_N"/>
</dbReference>
<comment type="caution">
    <text evidence="2">The sequence shown here is derived from an EMBL/GenBank/DDBJ whole genome shotgun (WGS) entry which is preliminary data.</text>
</comment>